<reference evidence="2 3" key="1">
    <citation type="submission" date="2018-07" db="EMBL/GenBank/DDBJ databases">
        <title>The complete nuclear genome of the prasinophyte Chloropicon primus (CCMP1205).</title>
        <authorList>
            <person name="Pombert J.-F."/>
            <person name="Otis C."/>
            <person name="Turmel M."/>
            <person name="Lemieux C."/>
        </authorList>
    </citation>
    <scope>NUCLEOTIDE SEQUENCE [LARGE SCALE GENOMIC DNA]</scope>
    <source>
        <strain evidence="2 3">CCMP1205</strain>
    </source>
</reference>
<keyword evidence="3" id="KW-1185">Reference proteome</keyword>
<dbReference type="AlphaFoldDB" id="A0A5B8MP96"/>
<organism evidence="2 3">
    <name type="scientific">Chloropicon primus</name>
    <dbReference type="NCBI Taxonomy" id="1764295"/>
    <lineage>
        <taxon>Eukaryota</taxon>
        <taxon>Viridiplantae</taxon>
        <taxon>Chlorophyta</taxon>
        <taxon>Chloropicophyceae</taxon>
        <taxon>Chloropicales</taxon>
        <taxon>Chloropicaceae</taxon>
        <taxon>Chloropicon</taxon>
    </lineage>
</organism>
<feature type="chain" id="PRO_5023073158" evidence="1">
    <location>
        <begin position="22"/>
        <end position="95"/>
    </location>
</feature>
<dbReference type="Proteomes" id="UP000316726">
    <property type="component" value="Chromosome 7"/>
</dbReference>
<evidence type="ECO:0000313" key="3">
    <source>
        <dbReference type="Proteomes" id="UP000316726"/>
    </source>
</evidence>
<protein>
    <submittedName>
        <fullName evidence="2">Uncharacterized protein</fullName>
    </submittedName>
</protein>
<keyword evidence="1" id="KW-0732">Signal</keyword>
<gene>
    <name evidence="2" type="ORF">A3770_07p48470</name>
</gene>
<evidence type="ECO:0000256" key="1">
    <source>
        <dbReference type="SAM" id="SignalP"/>
    </source>
</evidence>
<sequence length="95" mass="10240">MFSRITTFLVALVAVLSVANASRTLLQDQAATGAMPTIPTWYPGFGAQFLNPQAWTNFYSQAIPYDIYANWVNTNTGFNIPVITGLPGLPPTGST</sequence>
<proteinExistence type="predicted"/>
<name>A0A5B8MP96_9CHLO</name>
<evidence type="ECO:0000313" key="2">
    <source>
        <dbReference type="EMBL" id="QDZ22329.1"/>
    </source>
</evidence>
<accession>A0A5B8MP96</accession>
<dbReference type="EMBL" id="CP031040">
    <property type="protein sequence ID" value="QDZ22329.1"/>
    <property type="molecule type" value="Genomic_DNA"/>
</dbReference>
<feature type="signal peptide" evidence="1">
    <location>
        <begin position="1"/>
        <end position="21"/>
    </location>
</feature>